<comment type="caution">
    <text evidence="2">The sequence shown here is derived from an EMBL/GenBank/DDBJ whole genome shotgun (WGS) entry which is preliminary data.</text>
</comment>
<protein>
    <submittedName>
        <fullName evidence="2">Class I SAM-dependent methyltransferase</fullName>
    </submittedName>
</protein>
<feature type="domain" description="Methyltransferase type 11" evidence="1">
    <location>
        <begin position="55"/>
        <end position="105"/>
    </location>
</feature>
<dbReference type="Proteomes" id="UP001159387">
    <property type="component" value="Unassembled WGS sequence"/>
</dbReference>
<dbReference type="Pfam" id="PF08241">
    <property type="entry name" value="Methyltransf_11"/>
    <property type="match status" value="1"/>
</dbReference>
<keyword evidence="2" id="KW-0808">Transferase</keyword>
<proteinExistence type="predicted"/>
<dbReference type="SUPFAM" id="SSF53335">
    <property type="entry name" value="S-adenosyl-L-methionine-dependent methyltransferases"/>
    <property type="match status" value="1"/>
</dbReference>
<evidence type="ECO:0000259" key="1">
    <source>
        <dbReference type="Pfam" id="PF08241"/>
    </source>
</evidence>
<dbReference type="RefSeq" id="WP_280654730.1">
    <property type="nucleotide sequence ID" value="NZ_JANQDH010000063.1"/>
</dbReference>
<gene>
    <name evidence="2" type="ORF">NWP17_09830</name>
</gene>
<evidence type="ECO:0000313" key="2">
    <source>
        <dbReference type="EMBL" id="MDH6060737.1"/>
    </source>
</evidence>
<dbReference type="GO" id="GO:0032259">
    <property type="term" value="P:methylation"/>
    <property type="evidence" value="ECO:0007669"/>
    <property type="project" value="UniProtKB-KW"/>
</dbReference>
<dbReference type="InterPro" id="IPR029063">
    <property type="entry name" value="SAM-dependent_MTases_sf"/>
</dbReference>
<keyword evidence="3" id="KW-1185">Reference proteome</keyword>
<dbReference type="InterPro" id="IPR013216">
    <property type="entry name" value="Methyltransf_11"/>
</dbReference>
<accession>A0AA43GTK3</accession>
<name>A0AA43GTK3_9CYAN</name>
<sequence>MSSTTAARFTQFGCGLCAPPRWLNFDASPAMRLQRLPVIGNLVPSGPFGRYPTNVKYGDIVKGLPIPHNSVELMYCSHVLEHMSLEELGYALANCYKHLQPGGIFRLVVPDLEVMAKTYLNSTTAEAAHEFMRITWLGKEHRQRDILSFIKEWLAGNTHLWMYDYNSLSMELSTAGFQNIRRAKFGDSGIDLFSDVEDPERWTLELGIQCQK</sequence>
<reference evidence="2 3" key="1">
    <citation type="journal article" date="2023" name="J. Phycol.">
        <title>Chrysosporum ovalisporum is synonymous with the true-branching cyanobacterium Umezakia natans (Nostocales/Aphanizomenonaceae).</title>
        <authorList>
            <person name="McGregor G.B."/>
            <person name="Sendall B.C."/>
            <person name="Niiyama Y."/>
            <person name="Tuji A."/>
            <person name="Willis A."/>
        </authorList>
    </citation>
    <scope>NUCLEOTIDE SEQUENCE [LARGE SCALE GENOMIC DNA]</scope>
    <source>
        <strain evidence="2 3">ANA360D</strain>
    </source>
</reference>
<dbReference type="Gene3D" id="3.40.50.150">
    <property type="entry name" value="Vaccinia Virus protein VP39"/>
    <property type="match status" value="1"/>
</dbReference>
<organism evidence="2 3">
    <name type="scientific">Chrysosporum bergii ANA360D</name>
    <dbReference type="NCBI Taxonomy" id="617107"/>
    <lineage>
        <taxon>Bacteria</taxon>
        <taxon>Bacillati</taxon>
        <taxon>Cyanobacteriota</taxon>
        <taxon>Cyanophyceae</taxon>
        <taxon>Nostocales</taxon>
        <taxon>Nodulariaceae</taxon>
        <taxon>Chrysosporum</taxon>
    </lineage>
</organism>
<dbReference type="AlphaFoldDB" id="A0AA43GTK3"/>
<dbReference type="GO" id="GO:0008757">
    <property type="term" value="F:S-adenosylmethionine-dependent methyltransferase activity"/>
    <property type="evidence" value="ECO:0007669"/>
    <property type="project" value="InterPro"/>
</dbReference>
<evidence type="ECO:0000313" key="3">
    <source>
        <dbReference type="Proteomes" id="UP001159387"/>
    </source>
</evidence>
<dbReference type="EMBL" id="JANQDH010000063">
    <property type="protein sequence ID" value="MDH6060737.1"/>
    <property type="molecule type" value="Genomic_DNA"/>
</dbReference>
<keyword evidence="2" id="KW-0489">Methyltransferase</keyword>